<feature type="region of interest" description="Disordered" evidence="1">
    <location>
        <begin position="1"/>
        <end position="22"/>
    </location>
</feature>
<dbReference type="Proteomes" id="UP000694425">
    <property type="component" value="Unplaced"/>
</dbReference>
<protein>
    <submittedName>
        <fullName evidence="2">Ras and Rab interactor 1</fullName>
    </submittedName>
</protein>
<feature type="region of interest" description="Disordered" evidence="1">
    <location>
        <begin position="52"/>
        <end position="81"/>
    </location>
</feature>
<dbReference type="AlphaFoldDB" id="A0A8C7B7J1"/>
<keyword evidence="3" id="KW-1185">Reference proteome</keyword>
<evidence type="ECO:0000256" key="1">
    <source>
        <dbReference type="SAM" id="MobiDB-lite"/>
    </source>
</evidence>
<evidence type="ECO:0000313" key="2">
    <source>
        <dbReference type="Ensembl" id="ENSNVIP00000018599.1"/>
    </source>
</evidence>
<proteinExistence type="predicted"/>
<organism evidence="2 3">
    <name type="scientific">Neovison vison</name>
    <name type="common">American mink</name>
    <name type="synonym">Mustela vison</name>
    <dbReference type="NCBI Taxonomy" id="452646"/>
    <lineage>
        <taxon>Eukaryota</taxon>
        <taxon>Metazoa</taxon>
        <taxon>Chordata</taxon>
        <taxon>Craniata</taxon>
        <taxon>Vertebrata</taxon>
        <taxon>Euteleostomi</taxon>
        <taxon>Mammalia</taxon>
        <taxon>Eutheria</taxon>
        <taxon>Laurasiatheria</taxon>
        <taxon>Carnivora</taxon>
        <taxon>Caniformia</taxon>
        <taxon>Musteloidea</taxon>
        <taxon>Mustelidae</taxon>
        <taxon>Mustelinae</taxon>
        <taxon>Neogale</taxon>
    </lineage>
</organism>
<name>A0A8C7B7J1_NEOVI</name>
<sequence>MESPGEPGAGPLGAPGLSNFAPARPEREKRFWCGNPALAAAKPCACGCPKPAAPPLSPATTSRRARRASPWRAQSSCSQTW</sequence>
<dbReference type="Ensembl" id="ENSNVIT00000021705.1">
    <property type="protein sequence ID" value="ENSNVIP00000018599.1"/>
    <property type="gene ID" value="ENSNVIG00000014562.1"/>
</dbReference>
<reference evidence="2" key="2">
    <citation type="submission" date="2025-09" db="UniProtKB">
        <authorList>
            <consortium name="Ensembl"/>
        </authorList>
    </citation>
    <scope>IDENTIFICATION</scope>
</reference>
<evidence type="ECO:0000313" key="3">
    <source>
        <dbReference type="Proteomes" id="UP000694425"/>
    </source>
</evidence>
<reference evidence="2" key="1">
    <citation type="submission" date="2025-08" db="UniProtKB">
        <authorList>
            <consortium name="Ensembl"/>
        </authorList>
    </citation>
    <scope>IDENTIFICATION</scope>
</reference>
<feature type="compositionally biased region" description="Low complexity" evidence="1">
    <location>
        <begin position="70"/>
        <end position="81"/>
    </location>
</feature>
<accession>A0A8C7B7J1</accession>
<dbReference type="GeneTree" id="ENSGT00940000161834"/>